<name>A0A8H6TWP4_9AGAR</name>
<proteinExistence type="predicted"/>
<dbReference type="EMBL" id="JACAZH010000091">
    <property type="protein sequence ID" value="KAF7326825.1"/>
    <property type="molecule type" value="Genomic_DNA"/>
</dbReference>
<protein>
    <submittedName>
        <fullName evidence="1">MYND-type domain-containing protein</fullName>
    </submittedName>
</protein>
<organism evidence="1 2">
    <name type="scientific">Mycena sanguinolenta</name>
    <dbReference type="NCBI Taxonomy" id="230812"/>
    <lineage>
        <taxon>Eukaryota</taxon>
        <taxon>Fungi</taxon>
        <taxon>Dikarya</taxon>
        <taxon>Basidiomycota</taxon>
        <taxon>Agaricomycotina</taxon>
        <taxon>Agaricomycetes</taxon>
        <taxon>Agaricomycetidae</taxon>
        <taxon>Agaricales</taxon>
        <taxon>Marasmiineae</taxon>
        <taxon>Mycenaceae</taxon>
        <taxon>Mycena</taxon>
    </lineage>
</organism>
<dbReference type="OrthoDB" id="2888005at2759"/>
<dbReference type="AlphaFoldDB" id="A0A8H6TWP4"/>
<gene>
    <name evidence="1" type="ORF">MSAN_02494800</name>
</gene>
<accession>A0A8H6TWP4</accession>
<keyword evidence="2" id="KW-1185">Reference proteome</keyword>
<evidence type="ECO:0000313" key="1">
    <source>
        <dbReference type="EMBL" id="KAF7326825.1"/>
    </source>
</evidence>
<reference evidence="1" key="1">
    <citation type="submission" date="2020-05" db="EMBL/GenBank/DDBJ databases">
        <title>Mycena genomes resolve the evolution of fungal bioluminescence.</title>
        <authorList>
            <person name="Tsai I.J."/>
        </authorList>
    </citation>
    <scope>NUCLEOTIDE SEQUENCE</scope>
    <source>
        <strain evidence="1">160909Yilan</strain>
    </source>
</reference>
<sequence>MHQSLRLENLARLPLSVRRLAIPASNGSIDDFNCLFEVLNNLDDEERYTHCLPVLYANLDHMRIPTDEENLHTDAVACATIALDALSDLIGVVSQKSAWPDLWPRVWLWIAFFEAYRECLVGPFARPTVCLELVDFISSFSSDAGTMTLINQTVGVRTLVMKAWAVTLKAEEWDDNSSWAFHDVCCAIRKMRIGSCHDFDEVLDGAGGTAGLAYLVVESIKLLLAQDDAYLSDQNLKFLVDILIFLQNLNRDNVLLALMENGGAKFITLAAGATFSLDCGPDRAPRQQRAALLCLNTLHSMLSCHRAMRDSIAAGLLQVVISGATISPHRNSSELQGLRQILTQRLPASTVFRTVLVEMERQLQSVKDLFNRFGLQHSWIHDDWHAFTTLAEDRIALMKADQSKDFASSKACDNMECGSIIVPLIARNAIGHLAAIEKCVIQCDHFYSKIKISASETCHSCDDCYTGISLNTDTPTEFHCFGRLVSLTLCNSLGPSNVIHSSPSWTTDPRMVPLFYIEGLSWMMDNHPSYHVHWKEHIARMGRSYRRMELHLMIIHEGFTFRLHDSPPVRLLMFPQRSNRPALHESVRRLLQANGSTVQEEQVRQLMIGDEGGIKIH</sequence>
<comment type="caution">
    <text evidence="1">The sequence shown here is derived from an EMBL/GenBank/DDBJ whole genome shotgun (WGS) entry which is preliminary data.</text>
</comment>
<dbReference type="Proteomes" id="UP000623467">
    <property type="component" value="Unassembled WGS sequence"/>
</dbReference>
<evidence type="ECO:0000313" key="2">
    <source>
        <dbReference type="Proteomes" id="UP000623467"/>
    </source>
</evidence>